<evidence type="ECO:0000313" key="4">
    <source>
        <dbReference type="EMBL" id="QFU77556.1"/>
    </source>
</evidence>
<dbReference type="Proteomes" id="UP000326287">
    <property type="component" value="Chromosome"/>
</dbReference>
<feature type="compositionally biased region" description="Polar residues" evidence="1">
    <location>
        <begin position="50"/>
        <end position="75"/>
    </location>
</feature>
<evidence type="ECO:0000259" key="3">
    <source>
        <dbReference type="Pfam" id="PF13511"/>
    </source>
</evidence>
<evidence type="ECO:0000313" key="5">
    <source>
        <dbReference type="Proteomes" id="UP000326287"/>
    </source>
</evidence>
<dbReference type="InterPro" id="IPR025392">
    <property type="entry name" value="DUF4124"/>
</dbReference>
<dbReference type="AlphaFoldDB" id="A0A5P9NPY7"/>
<keyword evidence="2" id="KW-0732">Signal</keyword>
<feature type="signal peptide" evidence="2">
    <location>
        <begin position="1"/>
        <end position="40"/>
    </location>
</feature>
<dbReference type="Pfam" id="PF13511">
    <property type="entry name" value="DUF4124"/>
    <property type="match status" value="1"/>
</dbReference>
<organism evidence="4 5">
    <name type="scientific">Halioglobus maricola</name>
    <dbReference type="NCBI Taxonomy" id="2601894"/>
    <lineage>
        <taxon>Bacteria</taxon>
        <taxon>Pseudomonadati</taxon>
        <taxon>Pseudomonadota</taxon>
        <taxon>Gammaproteobacteria</taxon>
        <taxon>Cellvibrionales</taxon>
        <taxon>Halieaceae</taxon>
        <taxon>Halioglobus</taxon>
    </lineage>
</organism>
<keyword evidence="5" id="KW-1185">Reference proteome</keyword>
<reference evidence="4 5" key="1">
    <citation type="submission" date="2019-02" db="EMBL/GenBank/DDBJ databases">
        <authorList>
            <person name="Li S.-H."/>
        </authorList>
    </citation>
    <scope>NUCLEOTIDE SEQUENCE [LARGE SCALE GENOMIC DNA]</scope>
    <source>
        <strain evidence="4 5">IMCC14385</strain>
    </source>
</reference>
<name>A0A5P9NPY7_9GAMM</name>
<dbReference type="EMBL" id="CP036422">
    <property type="protein sequence ID" value="QFU77556.1"/>
    <property type="molecule type" value="Genomic_DNA"/>
</dbReference>
<protein>
    <submittedName>
        <fullName evidence="4">DUF4124 domain-containing protein</fullName>
    </submittedName>
</protein>
<dbReference type="OrthoDB" id="6366673at2"/>
<evidence type="ECO:0000256" key="1">
    <source>
        <dbReference type="SAM" id="MobiDB-lite"/>
    </source>
</evidence>
<gene>
    <name evidence="4" type="ORF">EY643_18800</name>
</gene>
<feature type="region of interest" description="Disordered" evidence="1">
    <location>
        <begin position="50"/>
        <end position="128"/>
    </location>
</feature>
<dbReference type="Gene3D" id="2.60.40.10">
    <property type="entry name" value="Immunoglobulins"/>
    <property type="match status" value="1"/>
</dbReference>
<accession>A0A5P9NPY7</accession>
<dbReference type="KEGG" id="halc:EY643_18800"/>
<sequence>MRAFFISARVGVSQSKRGNPVKRSTITLLALALASSQAWSQIYKTTDENGNVSFTDTPQPDSNTEQVQLQQTNSTAPPPVIPSYTGQPEPADEDETSAGSVPTAAITSPEPETTIPMGPGNFSVSASAAPGLGKGQALQLLIDGEPQGEPQVSGFWDLTNVFRGAHDLVVEVVSAEGATLSSSAPVRVYVLRPSIN</sequence>
<dbReference type="InterPro" id="IPR013783">
    <property type="entry name" value="Ig-like_fold"/>
</dbReference>
<proteinExistence type="predicted"/>
<feature type="domain" description="DUF4124" evidence="3">
    <location>
        <begin position="29"/>
        <end position="81"/>
    </location>
</feature>
<feature type="chain" id="PRO_5024826559" evidence="2">
    <location>
        <begin position="41"/>
        <end position="196"/>
    </location>
</feature>
<evidence type="ECO:0000256" key="2">
    <source>
        <dbReference type="SAM" id="SignalP"/>
    </source>
</evidence>